<proteinExistence type="predicted"/>
<dbReference type="Pfam" id="PF00415">
    <property type="entry name" value="RCC1"/>
    <property type="match status" value="5"/>
</dbReference>
<name>A0AAE1H103_9NEOP</name>
<evidence type="ECO:0000256" key="1">
    <source>
        <dbReference type="PROSITE-ProRule" id="PRU00235"/>
    </source>
</evidence>
<dbReference type="PANTHER" id="PTHR46207:SF1">
    <property type="entry name" value="PROTEIN RCC2"/>
    <property type="match status" value="1"/>
</dbReference>
<feature type="repeat" description="RCC1" evidence="1">
    <location>
        <begin position="256"/>
        <end position="331"/>
    </location>
</feature>
<dbReference type="GO" id="GO:0031267">
    <property type="term" value="F:small GTPase binding"/>
    <property type="evidence" value="ECO:0007669"/>
    <property type="project" value="TreeGrafter"/>
</dbReference>
<protein>
    <submittedName>
        <fullName evidence="3">Protein RCC2-like protein</fullName>
    </submittedName>
</protein>
<sequence>MSSKREIDEVEEAEESGSAPKQIKVDSNGGKAKAKKVKDSDDENENGVGSEAEEDEDKSDTEKEDDIPSVPVEIPEKEKGKVLGPEGTGIVLICGGTNWDAAGRKTAPKGCKNSGPNLWSPHLFGPLSKIRVRLVASGPNAAHSIVISEDGKAYSFGRNEKGQLGHGDEVRRDTPLIIDAVKDEVLVGAACGRNHTLLLSVNGEVFAMGDNKNGQCGVKNSSQATIPTAKSIFYKGAPIVKVGCGGEFSIILDCKGAMHSFGLPEYGQLGHNTDGKYFVTSTKMGFHCELAPKRIVCFIERTKDGKIKPVEVDEIRDFSCGTNHTCAIDSRKRLFSWGFGGIGRLGHAEQRDEFVPRLIKFFDSQNRGVRNVWCGSSYSLAINDFGVMYMFGQNKRTGEANMYPKPIQDLTGWNVRSVGVSNSSIVVAADDSVIAWGPSPTSGELGLGEIRKSSTTPLEVKSLDGMYIEQVTCGISHTLFIARDKSDEEKKRIEAFEVYTPA</sequence>
<feature type="region of interest" description="Disordered" evidence="2">
    <location>
        <begin position="1"/>
        <end position="82"/>
    </location>
</feature>
<dbReference type="AlphaFoldDB" id="A0AAE1H103"/>
<dbReference type="Gene3D" id="2.130.10.30">
    <property type="entry name" value="Regulator of chromosome condensation 1/beta-lactamase-inhibitor protein II"/>
    <property type="match status" value="2"/>
</dbReference>
<dbReference type="GO" id="GO:0016020">
    <property type="term" value="C:membrane"/>
    <property type="evidence" value="ECO:0007669"/>
    <property type="project" value="TreeGrafter"/>
</dbReference>
<evidence type="ECO:0000256" key="2">
    <source>
        <dbReference type="SAM" id="MobiDB-lite"/>
    </source>
</evidence>
<dbReference type="PROSITE" id="PS00626">
    <property type="entry name" value="RCC1_2"/>
    <property type="match status" value="2"/>
</dbReference>
<keyword evidence="4" id="KW-1185">Reference proteome</keyword>
<dbReference type="PROSITE" id="PS50012">
    <property type="entry name" value="RCC1_3"/>
    <property type="match status" value="5"/>
</dbReference>
<dbReference type="Proteomes" id="UP001219518">
    <property type="component" value="Unassembled WGS sequence"/>
</dbReference>
<evidence type="ECO:0000313" key="3">
    <source>
        <dbReference type="EMBL" id="KAK3912807.1"/>
    </source>
</evidence>
<dbReference type="PRINTS" id="PR00633">
    <property type="entry name" value="RCCNDNSATION"/>
</dbReference>
<dbReference type="EMBL" id="JAHWGI010000302">
    <property type="protein sequence ID" value="KAK3912807.1"/>
    <property type="molecule type" value="Genomic_DNA"/>
</dbReference>
<feature type="repeat" description="RCC1" evidence="1">
    <location>
        <begin position="431"/>
        <end position="484"/>
    </location>
</feature>
<organism evidence="3 4">
    <name type="scientific">Frankliniella fusca</name>
    <dbReference type="NCBI Taxonomy" id="407009"/>
    <lineage>
        <taxon>Eukaryota</taxon>
        <taxon>Metazoa</taxon>
        <taxon>Ecdysozoa</taxon>
        <taxon>Arthropoda</taxon>
        <taxon>Hexapoda</taxon>
        <taxon>Insecta</taxon>
        <taxon>Pterygota</taxon>
        <taxon>Neoptera</taxon>
        <taxon>Paraneoptera</taxon>
        <taxon>Thysanoptera</taxon>
        <taxon>Terebrantia</taxon>
        <taxon>Thripoidea</taxon>
        <taxon>Thripidae</taxon>
        <taxon>Frankliniella</taxon>
    </lineage>
</organism>
<accession>A0AAE1H103</accession>
<dbReference type="PANTHER" id="PTHR46207">
    <property type="entry name" value="PROTEIN RCC2"/>
    <property type="match status" value="1"/>
</dbReference>
<feature type="repeat" description="RCC1" evidence="1">
    <location>
        <begin position="151"/>
        <end position="202"/>
    </location>
</feature>
<dbReference type="SUPFAM" id="SSF50985">
    <property type="entry name" value="RCC1/BLIP-II"/>
    <property type="match status" value="1"/>
</dbReference>
<feature type="compositionally biased region" description="Acidic residues" evidence="2">
    <location>
        <begin position="40"/>
        <end position="67"/>
    </location>
</feature>
<dbReference type="InterPro" id="IPR000408">
    <property type="entry name" value="Reg_chr_condens"/>
</dbReference>
<reference evidence="3" key="1">
    <citation type="submission" date="2021-07" db="EMBL/GenBank/DDBJ databases">
        <authorList>
            <person name="Catto M.A."/>
            <person name="Jacobson A."/>
            <person name="Kennedy G."/>
            <person name="Labadie P."/>
            <person name="Hunt B.G."/>
            <person name="Srinivasan R."/>
        </authorList>
    </citation>
    <scope>NUCLEOTIDE SEQUENCE</scope>
    <source>
        <strain evidence="3">PL_HMW_Pooled</strain>
        <tissue evidence="3">Head</tissue>
    </source>
</reference>
<reference evidence="3" key="2">
    <citation type="journal article" date="2023" name="BMC Genomics">
        <title>Pest status, molecular evolution, and epigenetic factors derived from the genome assembly of Frankliniella fusca, a thysanopteran phytovirus vector.</title>
        <authorList>
            <person name="Catto M.A."/>
            <person name="Labadie P.E."/>
            <person name="Jacobson A.L."/>
            <person name="Kennedy G.G."/>
            <person name="Srinivasan R."/>
            <person name="Hunt B.G."/>
        </authorList>
    </citation>
    <scope>NUCLEOTIDE SEQUENCE</scope>
    <source>
        <strain evidence="3">PL_HMW_Pooled</strain>
    </source>
</reference>
<evidence type="ECO:0000313" key="4">
    <source>
        <dbReference type="Proteomes" id="UP001219518"/>
    </source>
</evidence>
<dbReference type="InterPro" id="IPR009091">
    <property type="entry name" value="RCC1/BLIP-II"/>
</dbReference>
<dbReference type="InterPro" id="IPR028641">
    <property type="entry name" value="RCC2"/>
</dbReference>
<comment type="caution">
    <text evidence="3">The sequence shown here is derived from an EMBL/GenBank/DDBJ whole genome shotgun (WGS) entry which is preliminary data.</text>
</comment>
<feature type="repeat" description="RCC1" evidence="1">
    <location>
        <begin position="203"/>
        <end position="255"/>
    </location>
</feature>
<gene>
    <name evidence="3" type="ORF">KUF71_004757</name>
</gene>
<feature type="repeat" description="RCC1" evidence="1">
    <location>
        <begin position="332"/>
        <end position="385"/>
    </location>
</feature>